<dbReference type="EMBL" id="LXFE01000943">
    <property type="protein sequence ID" value="OLL24179.1"/>
    <property type="molecule type" value="Genomic_DNA"/>
</dbReference>
<keyword evidence="7" id="KW-0496">Mitochondrion</keyword>
<comment type="similarity">
    <text evidence="2">Belongs to the complex I NDUFA5 subunit family.</text>
</comment>
<keyword evidence="8" id="KW-0472">Membrane</keyword>
<evidence type="ECO:0000313" key="10">
    <source>
        <dbReference type="Proteomes" id="UP000186594"/>
    </source>
</evidence>
<dbReference type="Pfam" id="PF04716">
    <property type="entry name" value="ETC_C1_NDUFA5"/>
    <property type="match status" value="1"/>
</dbReference>
<evidence type="ECO:0000256" key="5">
    <source>
        <dbReference type="ARBA" id="ARBA00022792"/>
    </source>
</evidence>
<dbReference type="OMA" id="ENQWKWP"/>
<evidence type="ECO:0000256" key="1">
    <source>
        <dbReference type="ARBA" id="ARBA00004443"/>
    </source>
</evidence>
<dbReference type="STRING" id="1198029.A0A1U7LNG8"/>
<evidence type="ECO:0000256" key="7">
    <source>
        <dbReference type="ARBA" id="ARBA00023128"/>
    </source>
</evidence>
<proteinExistence type="inferred from homology"/>
<dbReference type="GO" id="GO:0022904">
    <property type="term" value="P:respiratory electron transport chain"/>
    <property type="evidence" value="ECO:0007669"/>
    <property type="project" value="InterPro"/>
</dbReference>
<keyword evidence="9" id="KW-0830">Ubiquinone</keyword>
<name>A0A1U7LNG8_NEOID</name>
<dbReference type="Proteomes" id="UP000186594">
    <property type="component" value="Unassembled WGS sequence"/>
</dbReference>
<evidence type="ECO:0000256" key="3">
    <source>
        <dbReference type="ARBA" id="ARBA00022448"/>
    </source>
</evidence>
<sequence length="123" mass="14262">MRLFRILRSAAKSTGLTGLMSHPNPRPALVDLYKQTITRLSALPDHAVYRQSVESITLERLKVVEETEDVEEIEKKLGSGLIEELIHQAQDELYLIGKMEEWKPWEELEAPAPDGQWEYFERK</sequence>
<evidence type="ECO:0000313" key="9">
    <source>
        <dbReference type="EMBL" id="OLL24179.1"/>
    </source>
</evidence>
<comment type="subcellular location">
    <subcellularLocation>
        <location evidence="1">Mitochondrion inner membrane</location>
        <topology evidence="1">Peripheral membrane protein</topology>
        <orientation evidence="1">Matrix side</orientation>
    </subcellularLocation>
</comment>
<accession>A0A1U7LNG8</accession>
<evidence type="ECO:0000256" key="8">
    <source>
        <dbReference type="ARBA" id="ARBA00023136"/>
    </source>
</evidence>
<reference evidence="9 10" key="1">
    <citation type="submission" date="2016-04" db="EMBL/GenBank/DDBJ databases">
        <title>Evolutionary innovation and constraint leading to complex multicellularity in the Ascomycota.</title>
        <authorList>
            <person name="Cisse O."/>
            <person name="Nguyen A."/>
            <person name="Hewitt D.A."/>
            <person name="Jedd G."/>
            <person name="Stajich J.E."/>
        </authorList>
    </citation>
    <scope>NUCLEOTIDE SEQUENCE [LARGE SCALE GENOMIC DNA]</scope>
    <source>
        <strain evidence="9 10">DAH-3</strain>
    </source>
</reference>
<evidence type="ECO:0000256" key="2">
    <source>
        <dbReference type="ARBA" id="ARBA00010261"/>
    </source>
</evidence>
<keyword evidence="5" id="KW-0999">Mitochondrion inner membrane</keyword>
<keyword evidence="6" id="KW-0249">Electron transport</keyword>
<protein>
    <submittedName>
        <fullName evidence="9">Putative NADH dehydrogenase [ubiquinone] 1 alpha subcomplex subunit 5, mitochondrial</fullName>
    </submittedName>
</protein>
<keyword evidence="4" id="KW-0679">Respiratory chain</keyword>
<gene>
    <name evidence="9" type="ORF">NEOLI_003559</name>
</gene>
<dbReference type="PANTHER" id="PTHR12653">
    <property type="entry name" value="NADH-UBIQUINONE OXIDOREDUCTASE 13 KD-B SUBUNIT"/>
    <property type="match status" value="1"/>
</dbReference>
<dbReference type="GO" id="GO:0005743">
    <property type="term" value="C:mitochondrial inner membrane"/>
    <property type="evidence" value="ECO:0007669"/>
    <property type="project" value="UniProtKB-SubCell"/>
</dbReference>
<comment type="caution">
    <text evidence="9">The sequence shown here is derived from an EMBL/GenBank/DDBJ whole genome shotgun (WGS) entry which is preliminary data.</text>
</comment>
<dbReference type="InterPro" id="IPR006806">
    <property type="entry name" value="NDUFA5"/>
</dbReference>
<organism evidence="9 10">
    <name type="scientific">Neolecta irregularis (strain DAH-3)</name>
    <dbReference type="NCBI Taxonomy" id="1198029"/>
    <lineage>
        <taxon>Eukaryota</taxon>
        <taxon>Fungi</taxon>
        <taxon>Dikarya</taxon>
        <taxon>Ascomycota</taxon>
        <taxon>Taphrinomycotina</taxon>
        <taxon>Neolectales</taxon>
        <taxon>Neolectaceae</taxon>
        <taxon>Neolecta</taxon>
    </lineage>
</organism>
<dbReference type="AlphaFoldDB" id="A0A1U7LNG8"/>
<evidence type="ECO:0000256" key="4">
    <source>
        <dbReference type="ARBA" id="ARBA00022660"/>
    </source>
</evidence>
<evidence type="ECO:0000256" key="6">
    <source>
        <dbReference type="ARBA" id="ARBA00022982"/>
    </source>
</evidence>
<keyword evidence="10" id="KW-1185">Reference proteome</keyword>
<dbReference type="OrthoDB" id="286811at2759"/>
<keyword evidence="3" id="KW-0813">Transport</keyword>
<dbReference type="PANTHER" id="PTHR12653:SF0">
    <property type="entry name" value="NADH DEHYDROGENASE [UBIQUINONE] 1 ALPHA SUBCOMPLEX SUBUNIT 5"/>
    <property type="match status" value="1"/>
</dbReference>